<keyword evidence="8" id="KW-1185">Reference proteome</keyword>
<dbReference type="eggNOG" id="COG0338">
    <property type="taxonomic scope" value="Bacteria"/>
</dbReference>
<dbReference type="GO" id="GO:1904047">
    <property type="term" value="F:S-adenosyl-L-methionine binding"/>
    <property type="evidence" value="ECO:0007669"/>
    <property type="project" value="TreeGrafter"/>
</dbReference>
<keyword evidence="4 7" id="KW-0808">Transferase</keyword>
<evidence type="ECO:0000256" key="5">
    <source>
        <dbReference type="ARBA" id="ARBA00022691"/>
    </source>
</evidence>
<keyword evidence="5" id="KW-0949">S-adenosyl-L-methionine</keyword>
<dbReference type="Proteomes" id="UP000008387">
    <property type="component" value="Chromosome"/>
</dbReference>
<gene>
    <name evidence="7" type="ordered locus">HBZC1_17710</name>
</gene>
<dbReference type="GO" id="GO:0009007">
    <property type="term" value="F:site-specific DNA-methyltransferase (adenine-specific) activity"/>
    <property type="evidence" value="ECO:0007669"/>
    <property type="project" value="UniProtKB-EC"/>
</dbReference>
<dbReference type="InterPro" id="IPR023095">
    <property type="entry name" value="Ade_MeTrfase_dom_2"/>
</dbReference>
<evidence type="ECO:0000313" key="7">
    <source>
        <dbReference type="EMBL" id="CCB80757.1"/>
    </source>
</evidence>
<dbReference type="GO" id="GO:0009307">
    <property type="term" value="P:DNA restriction-modification system"/>
    <property type="evidence" value="ECO:0007669"/>
    <property type="project" value="InterPro"/>
</dbReference>
<comment type="similarity">
    <text evidence="1">Belongs to the N(4)/N(6)-methyltransferase family.</text>
</comment>
<dbReference type="Pfam" id="PF02086">
    <property type="entry name" value="MethyltransfD12"/>
    <property type="match status" value="1"/>
</dbReference>
<dbReference type="Gene3D" id="3.40.50.150">
    <property type="entry name" value="Vaccinia Virus protein VP39"/>
    <property type="match status" value="1"/>
</dbReference>
<reference evidence="7 8" key="1">
    <citation type="journal article" date="2011" name="J. Bacteriol.">
        <title>Genome sequence of Helicobacter bizzozeronii strain CIII-1, an isolate from human gastric mucosa.</title>
        <authorList>
            <person name="Schott T."/>
            <person name="Rossi M."/>
            <person name="Hanninen M.L."/>
        </authorList>
    </citation>
    <scope>NUCLEOTIDE SEQUENCE [LARGE SCALE GENOMIC DNA]</scope>
    <source>
        <strain evidence="7 8">CIII-1</strain>
    </source>
</reference>
<proteinExistence type="inferred from homology"/>
<comment type="catalytic activity">
    <reaction evidence="6">
        <text>a 2'-deoxyadenosine in DNA + S-adenosyl-L-methionine = an N(6)-methyl-2'-deoxyadenosine in DNA + S-adenosyl-L-homocysteine + H(+)</text>
        <dbReference type="Rhea" id="RHEA:15197"/>
        <dbReference type="Rhea" id="RHEA-COMP:12418"/>
        <dbReference type="Rhea" id="RHEA-COMP:12419"/>
        <dbReference type="ChEBI" id="CHEBI:15378"/>
        <dbReference type="ChEBI" id="CHEBI:57856"/>
        <dbReference type="ChEBI" id="CHEBI:59789"/>
        <dbReference type="ChEBI" id="CHEBI:90615"/>
        <dbReference type="ChEBI" id="CHEBI:90616"/>
        <dbReference type="EC" id="2.1.1.72"/>
    </reaction>
</comment>
<dbReference type="REBASE" id="36675">
    <property type="entry name" value="M.HbiCORF17710P"/>
</dbReference>
<dbReference type="GO" id="GO:0032259">
    <property type="term" value="P:methylation"/>
    <property type="evidence" value="ECO:0007669"/>
    <property type="project" value="UniProtKB-KW"/>
</dbReference>
<dbReference type="STRING" id="1002804.HBZC1_17710"/>
<dbReference type="PANTHER" id="PTHR30481">
    <property type="entry name" value="DNA ADENINE METHYLASE"/>
    <property type="match status" value="1"/>
</dbReference>
<dbReference type="GO" id="GO:0043565">
    <property type="term" value="F:sequence-specific DNA binding"/>
    <property type="evidence" value="ECO:0007669"/>
    <property type="project" value="TreeGrafter"/>
</dbReference>
<dbReference type="KEGG" id="hbi:HBZC1_17710"/>
<dbReference type="Gene3D" id="1.10.1020.10">
    <property type="entry name" value="Adenine-specific Methyltransferase, Domain 2"/>
    <property type="match status" value="1"/>
</dbReference>
<dbReference type="GO" id="GO:0006298">
    <property type="term" value="P:mismatch repair"/>
    <property type="evidence" value="ECO:0007669"/>
    <property type="project" value="TreeGrafter"/>
</dbReference>
<keyword evidence="3 7" id="KW-0489">Methyltransferase</keyword>
<dbReference type="SUPFAM" id="SSF53335">
    <property type="entry name" value="S-adenosyl-L-methionine-dependent methyltransferases"/>
    <property type="match status" value="1"/>
</dbReference>
<evidence type="ECO:0000256" key="4">
    <source>
        <dbReference type="ARBA" id="ARBA00022679"/>
    </source>
</evidence>
<evidence type="ECO:0000256" key="1">
    <source>
        <dbReference type="ARBA" id="ARBA00006594"/>
    </source>
</evidence>
<protein>
    <recommendedName>
        <fullName evidence="2">site-specific DNA-methyltransferase (adenine-specific)</fullName>
        <ecNumber evidence="2">2.1.1.72</ecNumber>
    </recommendedName>
</protein>
<dbReference type="HOGENOM" id="CLU_063430_4_0_7"/>
<dbReference type="EMBL" id="FR871757">
    <property type="protein sequence ID" value="CCB80757.1"/>
    <property type="molecule type" value="Genomic_DNA"/>
</dbReference>
<name>F8KPM9_HELBC</name>
<accession>F8KPM9</accession>
<evidence type="ECO:0000256" key="3">
    <source>
        <dbReference type="ARBA" id="ARBA00022603"/>
    </source>
</evidence>
<dbReference type="InterPro" id="IPR012327">
    <property type="entry name" value="MeTrfase_D12"/>
</dbReference>
<dbReference type="PANTHER" id="PTHR30481:SF2">
    <property type="entry name" value="SITE-SPECIFIC DNA-METHYLTRANSFERASE (ADENINE-SPECIFIC)"/>
    <property type="match status" value="1"/>
</dbReference>
<evidence type="ECO:0000313" key="8">
    <source>
        <dbReference type="Proteomes" id="UP000008387"/>
    </source>
</evidence>
<evidence type="ECO:0000256" key="2">
    <source>
        <dbReference type="ARBA" id="ARBA00011900"/>
    </source>
</evidence>
<dbReference type="InterPro" id="IPR012263">
    <property type="entry name" value="M_m6A_EcoRV"/>
</dbReference>
<dbReference type="AlphaFoldDB" id="F8KPM9"/>
<dbReference type="InterPro" id="IPR029063">
    <property type="entry name" value="SAM-dependent_MTases_sf"/>
</dbReference>
<organism evidence="7 8">
    <name type="scientific">Helicobacter bizzozeronii (strain CIII-1)</name>
    <dbReference type="NCBI Taxonomy" id="1002804"/>
    <lineage>
        <taxon>Bacteria</taxon>
        <taxon>Pseudomonadati</taxon>
        <taxon>Campylobacterota</taxon>
        <taxon>Epsilonproteobacteria</taxon>
        <taxon>Campylobacterales</taxon>
        <taxon>Helicobacteraceae</taxon>
        <taxon>Helicobacter</taxon>
    </lineage>
</organism>
<evidence type="ECO:0000256" key="6">
    <source>
        <dbReference type="ARBA" id="ARBA00047942"/>
    </source>
</evidence>
<sequence length="288" mass="32187">MTQEKARLTLSKAVAKTPSPLRYPGGKSVLGVFVGGLLVQHKHLGAEFAESYAGGAGLGLSLLFGGVISKLHLNDLDPHIFAIWHAILKEPSAFVEKIQRVEVSLEEWHVQKQILQNPPSLFDLGFAAFFLNRTNFSGILRAGPIGGQAQKGKWLIGCHFKRSLLLEKIKRIQAHASNISISNQDALEFMAGLDKSVVFYCDPPYYQMGAQFYSSSYSQETHQELAQFLQISPNAWLCSYDAHPHIQALYSKSHALELSYRYGASKGKMGREWLFSNLAFEREQSLWD</sequence>
<dbReference type="EC" id="2.1.1.72" evidence="2"/>
<dbReference type="PIRSF" id="PIRSF000398">
    <property type="entry name" value="M_m6A_EcoRV"/>
    <property type="match status" value="1"/>
</dbReference>